<dbReference type="RefSeq" id="WP_048985625.1">
    <property type="nucleotide sequence ID" value="NZ_CP090638.1"/>
</dbReference>
<protein>
    <submittedName>
        <fullName evidence="1">Uncharacterized protein</fullName>
    </submittedName>
</protein>
<gene>
    <name evidence="1" type="ORF">C3743_38845</name>
</gene>
<proteinExistence type="predicted"/>
<evidence type="ECO:0000313" key="1">
    <source>
        <dbReference type="EMBL" id="POZ80405.1"/>
    </source>
</evidence>
<evidence type="ECO:0000313" key="2">
    <source>
        <dbReference type="Proteomes" id="UP000238655"/>
    </source>
</evidence>
<sequence>MEQAMSATTTSLEAVVDNISSKLRDEIRLLVDAKYEVDELACRSAAGRRLIEPFHDGAYGPRIGASFFRTVFPFSNLEPCGDSFSALAPVSQTIGASWRWTTSSVPENERPALLARLQDPARATAEGYDRAEFIWIKPLGLFLAHEGKNRVGFFRDMGAQWIPAHVAPYDYPAADRLATYAAKHAHQTMYWAVLDGQLLAPINHPAWALPILRAYGVAEHHRWPHEFPAVDVVTAALTERLVNPVSSRPAPLDLELVREKEEYESEEIPCSILDIDALSAPWFFLKVMFGVSIIAIMLICIMPADWSNLRIAAGVVAGLGFGGLLTPGVKLLRAPRRLVDPYASLRKFSPLERKAAGIR</sequence>
<dbReference type="AlphaFoldDB" id="A0A2S5DMS2"/>
<organism evidence="1 2">
    <name type="scientific">Burkholderia contaminans</name>
    <dbReference type="NCBI Taxonomy" id="488447"/>
    <lineage>
        <taxon>Bacteria</taxon>
        <taxon>Pseudomonadati</taxon>
        <taxon>Pseudomonadota</taxon>
        <taxon>Betaproteobacteria</taxon>
        <taxon>Burkholderiales</taxon>
        <taxon>Burkholderiaceae</taxon>
        <taxon>Burkholderia</taxon>
        <taxon>Burkholderia cepacia complex</taxon>
    </lineage>
</organism>
<dbReference type="EMBL" id="PQVP01000004">
    <property type="protein sequence ID" value="POZ80405.1"/>
    <property type="molecule type" value="Genomic_DNA"/>
</dbReference>
<reference evidence="1 2" key="1">
    <citation type="submission" date="2018-01" db="EMBL/GenBank/DDBJ databases">
        <title>Successful Treatment of Persistent Burkholderia cepacia Bacteremia with Ceftazidime-Avibactam.</title>
        <authorList>
            <person name="Tamma P."/>
            <person name="Fan Y."/>
            <person name="Bergman Y."/>
            <person name="Sick-Samuels A."/>
            <person name="Hsu A."/>
            <person name="Timp W."/>
            <person name="Simner P."/>
        </authorList>
    </citation>
    <scope>NUCLEOTIDE SEQUENCE [LARGE SCALE GENOMIC DNA]</scope>
    <source>
        <strain evidence="1 2">170816</strain>
    </source>
</reference>
<dbReference type="Proteomes" id="UP000238655">
    <property type="component" value="Unassembled WGS sequence"/>
</dbReference>
<name>A0A2S5DMS2_9BURK</name>
<comment type="caution">
    <text evidence="1">The sequence shown here is derived from an EMBL/GenBank/DDBJ whole genome shotgun (WGS) entry which is preliminary data.</text>
</comment>
<accession>A0A2S5DMS2</accession>